<feature type="compositionally biased region" description="Low complexity" evidence="1">
    <location>
        <begin position="36"/>
        <end position="46"/>
    </location>
</feature>
<sequence>MTNTGGVRVEGRRGRGRRCRCDAGGDDDVGRHTGTEEGVAEGNVGEVEGEARVEVDAAVPKEEMATSATGGGAVAATPLDVDEDAPPAVTARNGGQAGGEEAAATPRMVTARPTGAWARRQRRLEVAGDTGEREEGCGERRCGHGVAREEAKMREQRKRIPFYSGGELAGHGRGRNGAENGCRRPWKVAGDGAAVPGD</sequence>
<feature type="region of interest" description="Disordered" evidence="1">
    <location>
        <begin position="62"/>
        <end position="198"/>
    </location>
</feature>
<dbReference type="AlphaFoldDB" id="Q10IQ6"/>
<reference evidence="3" key="1">
    <citation type="journal article" date="2005" name="Nature">
        <title>The map-based sequence of the rice genome.</title>
        <authorList>
            <consortium name="International rice genome sequencing project (IRGSP)"/>
            <person name="Matsumoto T."/>
            <person name="Wu J."/>
            <person name="Kanamori H."/>
            <person name="Katayose Y."/>
            <person name="Fujisawa M."/>
            <person name="Namiki N."/>
            <person name="Mizuno H."/>
            <person name="Yamamoto K."/>
            <person name="Antonio B.A."/>
            <person name="Baba T."/>
            <person name="Sakata K."/>
            <person name="Nagamura Y."/>
            <person name="Aoki H."/>
            <person name="Arikawa K."/>
            <person name="Arita K."/>
            <person name="Bito T."/>
            <person name="Chiden Y."/>
            <person name="Fujitsuka N."/>
            <person name="Fukunaka R."/>
            <person name="Hamada M."/>
            <person name="Harada C."/>
            <person name="Hayashi A."/>
            <person name="Hijishita S."/>
            <person name="Honda M."/>
            <person name="Hosokawa S."/>
            <person name="Ichikawa Y."/>
            <person name="Idonuma A."/>
            <person name="Iijima M."/>
            <person name="Ikeda M."/>
            <person name="Ikeno M."/>
            <person name="Ito K."/>
            <person name="Ito S."/>
            <person name="Ito T."/>
            <person name="Ito Y."/>
            <person name="Ito Y."/>
            <person name="Iwabuchi A."/>
            <person name="Kamiya K."/>
            <person name="Karasawa W."/>
            <person name="Kurita K."/>
            <person name="Katagiri S."/>
            <person name="Kikuta A."/>
            <person name="Kobayashi H."/>
            <person name="Kobayashi N."/>
            <person name="Machita K."/>
            <person name="Maehara T."/>
            <person name="Masukawa M."/>
            <person name="Mizubayashi T."/>
            <person name="Mukai Y."/>
            <person name="Nagasaki H."/>
            <person name="Nagata Y."/>
            <person name="Naito S."/>
            <person name="Nakashima M."/>
            <person name="Nakama Y."/>
            <person name="Nakamichi Y."/>
            <person name="Nakamura M."/>
            <person name="Meguro A."/>
            <person name="Negishi M."/>
            <person name="Ohta I."/>
            <person name="Ohta T."/>
            <person name="Okamoto M."/>
            <person name="Ono N."/>
            <person name="Saji S."/>
            <person name="Sakaguchi M."/>
            <person name="Sakai K."/>
            <person name="Shibata M."/>
            <person name="Shimokawa T."/>
            <person name="Song J."/>
            <person name="Takazaki Y."/>
            <person name="Terasawa K."/>
            <person name="Tsugane M."/>
            <person name="Tsuji K."/>
            <person name="Ueda S."/>
            <person name="Waki K."/>
            <person name="Yamagata H."/>
            <person name="Yamamoto M."/>
            <person name="Yamamoto S."/>
            <person name="Yamane H."/>
            <person name="Yoshiki S."/>
            <person name="Yoshihara R."/>
            <person name="Yukawa K."/>
            <person name="Zhong H."/>
            <person name="Yano M."/>
            <person name="Yuan Q."/>
            <person name="Ouyang S."/>
            <person name="Liu J."/>
            <person name="Jones K.M."/>
            <person name="Gansberger K."/>
            <person name="Moffat K."/>
            <person name="Hill J."/>
            <person name="Bera J."/>
            <person name="Fadrosh D."/>
            <person name="Jin S."/>
            <person name="Johri S."/>
            <person name="Kim M."/>
            <person name="Overton L."/>
            <person name="Reardon M."/>
            <person name="Tsitrin T."/>
            <person name="Vuong H."/>
            <person name="Weaver B."/>
            <person name="Ciecko A."/>
            <person name="Tallon L."/>
            <person name="Jackson J."/>
            <person name="Pai G."/>
            <person name="Aken S.V."/>
            <person name="Utterback T."/>
            <person name="Reidmuller S."/>
            <person name="Feldblyum T."/>
            <person name="Hsiao J."/>
            <person name="Zismann V."/>
            <person name="Iobst S."/>
            <person name="de Vazeille A.R."/>
            <person name="Buell C.R."/>
            <person name="Ying K."/>
            <person name="Li Y."/>
            <person name="Lu T."/>
            <person name="Huang Y."/>
            <person name="Zhao Q."/>
            <person name="Feng Q."/>
            <person name="Zhang L."/>
            <person name="Zhu J."/>
            <person name="Weng Q."/>
            <person name="Mu J."/>
            <person name="Lu Y."/>
            <person name="Fan D."/>
            <person name="Liu Y."/>
            <person name="Guan J."/>
            <person name="Zhang Y."/>
            <person name="Yu S."/>
            <person name="Liu X."/>
            <person name="Zhang Y."/>
            <person name="Hong G."/>
            <person name="Han B."/>
            <person name="Choisne N."/>
            <person name="Demange N."/>
            <person name="Orjeda G."/>
            <person name="Samain S."/>
            <person name="Cattolico L."/>
            <person name="Pelletier E."/>
            <person name="Couloux A."/>
            <person name="Segurens B."/>
            <person name="Wincker P."/>
            <person name="D'Hont A."/>
            <person name="Scarpelli C."/>
            <person name="Weissenbach J."/>
            <person name="Salanoubat M."/>
            <person name="Quetier F."/>
            <person name="Yu Y."/>
            <person name="Kim H.R."/>
            <person name="Rambo T."/>
            <person name="Currie J."/>
            <person name="Collura K."/>
            <person name="Luo M."/>
            <person name="Yang T."/>
            <person name="Ammiraju J.S.S."/>
            <person name="Engler F."/>
            <person name="Soderlund C."/>
            <person name="Wing R.A."/>
            <person name="Palmer L.E."/>
            <person name="de la Bastide M."/>
            <person name="Spiegel L."/>
            <person name="Nascimento L."/>
            <person name="Zutavern T."/>
            <person name="O'Shaughnessy A."/>
            <person name="Dike S."/>
            <person name="Dedhia N."/>
            <person name="Preston R."/>
            <person name="Balija V."/>
            <person name="McCombie W.R."/>
            <person name="Chow T."/>
            <person name="Chen H."/>
            <person name="Chung M."/>
            <person name="Chen C."/>
            <person name="Shaw J."/>
            <person name="Wu H."/>
            <person name="Hsiao K."/>
            <person name="Chao Y."/>
            <person name="Chu M."/>
            <person name="Cheng C."/>
            <person name="Hour A."/>
            <person name="Lee P."/>
            <person name="Lin S."/>
            <person name="Lin Y."/>
            <person name="Liou J."/>
            <person name="Liu S."/>
            <person name="Hsing Y."/>
            <person name="Raghuvanshi S."/>
            <person name="Mohanty A."/>
            <person name="Bharti A.K."/>
            <person name="Gaur A."/>
            <person name="Gupta V."/>
            <person name="Kumar D."/>
            <person name="Ravi V."/>
            <person name="Vij S."/>
            <person name="Kapur A."/>
            <person name="Khurana P."/>
            <person name="Khurana P."/>
            <person name="Khurana J.P."/>
            <person name="Tyagi A.K."/>
            <person name="Gaikwad K."/>
            <person name="Singh A."/>
            <person name="Dalal V."/>
            <person name="Srivastava S."/>
            <person name="Dixit A."/>
            <person name="Pal A.K."/>
            <person name="Ghazi I.A."/>
            <person name="Yadav M."/>
            <person name="Pandit A."/>
            <person name="Bhargava A."/>
            <person name="Sureshbabu K."/>
            <person name="Batra K."/>
            <person name="Sharma T.R."/>
            <person name="Mohapatra T."/>
            <person name="Singh N.K."/>
            <person name="Messing J."/>
            <person name="Nelson A.B."/>
            <person name="Fuks G."/>
            <person name="Kavchok S."/>
            <person name="Keizer G."/>
            <person name="Linton E."/>
            <person name="Llaca V."/>
            <person name="Song R."/>
            <person name="Tanyolac B."/>
            <person name="Young S."/>
            <person name="Ho-Il K."/>
            <person name="Hahn J.H."/>
            <person name="Sangsakoo G."/>
            <person name="Vanavichit A."/>
            <person name="de Mattos Luiz.A.T."/>
            <person name="Zimmer P.D."/>
            <person name="Malone G."/>
            <person name="Dellagostin O."/>
            <person name="de Oliveira A.C."/>
            <person name="Bevan M."/>
            <person name="Bancroft I."/>
            <person name="Minx P."/>
            <person name="Cordum H."/>
            <person name="Wilson R."/>
            <person name="Cheng Z."/>
            <person name="Jin W."/>
            <person name="Jiang J."/>
            <person name="Leong S.A."/>
            <person name="Iwama H."/>
            <person name="Gojobori T."/>
            <person name="Itoh T."/>
            <person name="Niimura Y."/>
            <person name="Fujii Y."/>
            <person name="Habara T."/>
            <person name="Sakai H."/>
            <person name="Sato Y."/>
            <person name="Wilson G."/>
            <person name="Kumar K."/>
            <person name="McCouch S."/>
            <person name="Juretic N."/>
            <person name="Hoen D."/>
            <person name="Wright S."/>
            <person name="Bruskiewich R."/>
            <person name="Bureau T."/>
            <person name="Miyao A."/>
            <person name="Hirochika H."/>
            <person name="Nishikawa T."/>
            <person name="Kadowaki K."/>
            <person name="Sugiura M."/>
            <person name="Burr B."/>
            <person name="Sasaki T."/>
        </authorList>
    </citation>
    <scope>NUCLEOTIDE SEQUENCE [LARGE SCALE GENOMIC DNA]</scope>
    <source>
        <strain evidence="3">cv. Nipponbare</strain>
    </source>
</reference>
<feature type="compositionally biased region" description="Basic and acidic residues" evidence="1">
    <location>
        <begin position="123"/>
        <end position="154"/>
    </location>
</feature>
<dbReference type="EMBL" id="AC135560">
    <property type="protein sequence ID" value="AAO66578.1"/>
    <property type="molecule type" value="Genomic_DNA"/>
</dbReference>
<evidence type="ECO:0008006" key="4">
    <source>
        <dbReference type="Google" id="ProtNLM"/>
    </source>
</evidence>
<evidence type="ECO:0000256" key="1">
    <source>
        <dbReference type="SAM" id="MobiDB-lite"/>
    </source>
</evidence>
<feature type="region of interest" description="Disordered" evidence="1">
    <location>
        <begin position="1"/>
        <end position="50"/>
    </location>
</feature>
<feature type="compositionally biased region" description="Basic and acidic residues" evidence="1">
    <location>
        <begin position="9"/>
        <end position="35"/>
    </location>
</feature>
<name>Q10IQ6_ORYSJ</name>
<proteinExistence type="predicted"/>
<evidence type="ECO:0000313" key="2">
    <source>
        <dbReference type="EMBL" id="AAO66578.1"/>
    </source>
</evidence>
<accession>Q10IQ6</accession>
<protein>
    <recommendedName>
        <fullName evidence="4">Pr1-like protein</fullName>
    </recommendedName>
</protein>
<evidence type="ECO:0000313" key="3">
    <source>
        <dbReference type="Proteomes" id="UP000000763"/>
    </source>
</evidence>
<reference evidence="3" key="2">
    <citation type="journal article" date="2008" name="Nucleic Acids Res.">
        <title>The rice annotation project database (RAP-DB): 2008 update.</title>
        <authorList>
            <consortium name="The rice annotation project (RAP)"/>
        </authorList>
    </citation>
    <scope>GENOME REANNOTATION</scope>
    <source>
        <strain evidence="3">cv. Nipponbare</strain>
    </source>
</reference>
<gene>
    <name evidence="2" type="ORF">OSJNBa0031I04.19</name>
</gene>
<dbReference type="Proteomes" id="UP000000763">
    <property type="component" value="Chromosome 3"/>
</dbReference>
<organism evidence="2 3">
    <name type="scientific">Oryza sativa subsp. japonica</name>
    <name type="common">Rice</name>
    <dbReference type="NCBI Taxonomy" id="39947"/>
    <lineage>
        <taxon>Eukaryota</taxon>
        <taxon>Viridiplantae</taxon>
        <taxon>Streptophyta</taxon>
        <taxon>Embryophyta</taxon>
        <taxon>Tracheophyta</taxon>
        <taxon>Spermatophyta</taxon>
        <taxon>Magnoliopsida</taxon>
        <taxon>Liliopsida</taxon>
        <taxon>Poales</taxon>
        <taxon>Poaceae</taxon>
        <taxon>BOP clade</taxon>
        <taxon>Oryzoideae</taxon>
        <taxon>Oryzeae</taxon>
        <taxon>Oryzinae</taxon>
        <taxon>Oryza</taxon>
        <taxon>Oryza sativa</taxon>
    </lineage>
</organism>